<evidence type="ECO:0000256" key="1">
    <source>
        <dbReference type="SAM" id="MobiDB-lite"/>
    </source>
</evidence>
<sequence>MKHHFLGYVYLILSLLCLQTTIAQSGYYGGYGTAIKAAPTAAKATKARGASVDLTTGTVQQSVPIYTIKQNGVSWPVGLQYRYTGLQVMEEPSPIGLGWGLIATGMISREVRGLPDDHPKGYHGSEGLKTSILDPYYHFDPNNSPGTGGKKVMKEHHAYLLANGLIDGEPDLFTVNAGALSFSFKIGINGQPVLLSNHNVVVNFGWDQIEVIDAEGVKYIFGAKEIFDPYEPDLGVIPIAEGDYYTYPRSWYLTSIQPPNTTQQITFEYQNQTDRGKAFVPKIYSFKSLSSEFLFDQPESSNRRFDPYIYPHVRMDIDITTPIVTKINFAEGSLEFHLESGTTGRYYKYNRITLKDYNNNIINNYDLYTQRSRRLLTEIKKNDQLEVRFGYYDQDDPRAIPDYEFDKEEATLGMDRWGYYADRQLFSYETDPVIRDYPYLKGTIQGALHTITGKGGGQTKIEYELNSYAQGYGGLRVKSIENCGAATGPCTQKQYDYSTDELGSSAQINSVVRNANSADYVGPPKPIYYTQVSERVVSSDPNEELHNGRTVYTFEAPEVFENIEDFSDSVGHNEVPKGEVEGDIRIKSIRTYKDIDGTPQPTEQLLTEQRYEYIPVQMDRDTFGNSLDPNYPYGLKVRSGKGIKRDMPMNEYFQRRLDEGSIPYLGLPLLMHDFREYYRNRTQAEYQDYTVELIRRSGVLEGTYLHKLLIEYTKGVGTAAADENKLFTIQSYKETNIQPLQKRVISRTYSDIDPSQYTENTTTYEYDEYHQMIGQTQTNSKGETQESSYYYPYHPDINNTQLMSAHRMASPVKTETFIGTKKQATAVVNFKTTTNGYYMPSIIQGAKEGAPLQDQTIYHKYDAKGNALEVSQGKGPYTVYIWGYNDLYPIAKVGNATYTEVAAYVADLKAKSNADTDRTLGYTGAEGALRQALDALRDTLPNAIVTTYTYDPLIGLTSTTDPRGYTTYTEYDGLYRLLHTRDEEHNIINKYYYNDSGIQYDPIVASIISDKNWMYTSTTLPIISEVSGGSSRFAYSWKLTKPGMAPEYFSSSNFTLHAGTTHGMAAIELTLTDTITGKTKVINKSISIYPPLSGSAGQISRPANHAINTTASFNITPSGGSGSYTYSWTISGRAGTYTSSQKSFGLYMNYTYYGNVNIQCVVRDTKTGDTETLTTTMNVYDGFWTASINTRRHSSPTGTKKLELLAKAGSGSGNYSYKWYVNGNYKGSSSSLFITLRCSGPRSETVKCIITDNITGKAPYSTRTFSIGDSECSSSGGGGGGGGIGISQPDNNQ</sequence>
<dbReference type="EMBL" id="JAERQJ010000003">
    <property type="protein sequence ID" value="MBL0683579.1"/>
    <property type="molecule type" value="Genomic_DNA"/>
</dbReference>
<evidence type="ECO:0008006" key="4">
    <source>
        <dbReference type="Google" id="ProtNLM"/>
    </source>
</evidence>
<dbReference type="Proteomes" id="UP000651057">
    <property type="component" value="Unassembled WGS sequence"/>
</dbReference>
<name>A0A936ZPZ0_9FLAO</name>
<accession>A0A936ZPZ0</accession>
<evidence type="ECO:0000313" key="2">
    <source>
        <dbReference type="EMBL" id="MBL0683579.1"/>
    </source>
</evidence>
<feature type="region of interest" description="Disordered" evidence="1">
    <location>
        <begin position="1271"/>
        <end position="1293"/>
    </location>
</feature>
<keyword evidence="3" id="KW-1185">Reference proteome</keyword>
<organism evidence="2 3">
    <name type="scientific">Aquimarina mytili</name>
    <dbReference type="NCBI Taxonomy" id="874423"/>
    <lineage>
        <taxon>Bacteria</taxon>
        <taxon>Pseudomonadati</taxon>
        <taxon>Bacteroidota</taxon>
        <taxon>Flavobacteriia</taxon>
        <taxon>Flavobacteriales</taxon>
        <taxon>Flavobacteriaceae</taxon>
        <taxon>Aquimarina</taxon>
    </lineage>
</organism>
<proteinExistence type="predicted"/>
<comment type="caution">
    <text evidence="2">The sequence shown here is derived from an EMBL/GenBank/DDBJ whole genome shotgun (WGS) entry which is preliminary data.</text>
</comment>
<dbReference type="RefSeq" id="WP_201918703.1">
    <property type="nucleotide sequence ID" value="NZ_BAABAX010000005.1"/>
</dbReference>
<feature type="compositionally biased region" description="Gly residues" evidence="1">
    <location>
        <begin position="1275"/>
        <end position="1285"/>
    </location>
</feature>
<evidence type="ECO:0000313" key="3">
    <source>
        <dbReference type="Proteomes" id="UP000651057"/>
    </source>
</evidence>
<reference evidence="2" key="1">
    <citation type="submission" date="2021-01" db="EMBL/GenBank/DDBJ databases">
        <authorList>
            <person name="Zhong Y.L."/>
        </authorList>
    </citation>
    <scope>NUCLEOTIDE SEQUENCE</scope>
    <source>
        <strain evidence="2">KCTC 23302</strain>
    </source>
</reference>
<gene>
    <name evidence="2" type="ORF">JJQ60_08630</name>
</gene>
<protein>
    <recommendedName>
        <fullName evidence="4">YD repeat-containing protein</fullName>
    </recommendedName>
</protein>